<proteinExistence type="inferred from homology"/>
<feature type="region of interest" description="Disordered" evidence="3">
    <location>
        <begin position="278"/>
        <end position="299"/>
    </location>
</feature>
<dbReference type="InterPro" id="IPR002347">
    <property type="entry name" value="SDR_fam"/>
</dbReference>
<dbReference type="InterPro" id="IPR057326">
    <property type="entry name" value="KR_dom"/>
</dbReference>
<dbReference type="Pfam" id="PF00106">
    <property type="entry name" value="adh_short"/>
    <property type="match status" value="1"/>
</dbReference>
<dbReference type="InterPro" id="IPR036291">
    <property type="entry name" value="NAD(P)-bd_dom_sf"/>
</dbReference>
<evidence type="ECO:0000256" key="2">
    <source>
        <dbReference type="ARBA" id="ARBA00023002"/>
    </source>
</evidence>
<evidence type="ECO:0000256" key="1">
    <source>
        <dbReference type="ARBA" id="ARBA00006484"/>
    </source>
</evidence>
<evidence type="ECO:0000256" key="3">
    <source>
        <dbReference type="SAM" id="MobiDB-lite"/>
    </source>
</evidence>
<keyword evidence="2" id="KW-0560">Oxidoreductase</keyword>
<dbReference type="PANTHER" id="PTHR44196:SF1">
    <property type="entry name" value="DEHYDROGENASE_REDUCTASE SDR FAMILY MEMBER 7B"/>
    <property type="match status" value="1"/>
</dbReference>
<dbReference type="OrthoDB" id="5242868at2"/>
<dbReference type="Proteomes" id="UP000198680">
    <property type="component" value="Unassembled WGS sequence"/>
</dbReference>
<dbReference type="PRINTS" id="PR00081">
    <property type="entry name" value="GDHRDH"/>
</dbReference>
<evidence type="ECO:0000313" key="6">
    <source>
        <dbReference type="Proteomes" id="UP000198680"/>
    </source>
</evidence>
<reference evidence="6" key="1">
    <citation type="submission" date="2016-10" db="EMBL/GenBank/DDBJ databases">
        <authorList>
            <person name="Varghese N."/>
            <person name="Submissions S."/>
        </authorList>
    </citation>
    <scope>NUCLEOTIDE SEQUENCE [LARGE SCALE GENOMIC DNA]</scope>
    <source>
        <strain evidence="6">DSM 45419</strain>
    </source>
</reference>
<protein>
    <submittedName>
        <fullName evidence="5">Short-chain dehydrogenase</fullName>
    </submittedName>
</protein>
<accession>A0A1G9R8G3</accession>
<organism evidence="5 6">
    <name type="scientific">Geodermatophilus siccatus</name>
    <dbReference type="NCBI Taxonomy" id="1137991"/>
    <lineage>
        <taxon>Bacteria</taxon>
        <taxon>Bacillati</taxon>
        <taxon>Actinomycetota</taxon>
        <taxon>Actinomycetes</taxon>
        <taxon>Geodermatophilales</taxon>
        <taxon>Geodermatophilaceae</taxon>
        <taxon>Geodermatophilus</taxon>
    </lineage>
</organism>
<dbReference type="SUPFAM" id="SSF51735">
    <property type="entry name" value="NAD(P)-binding Rossmann-fold domains"/>
    <property type="match status" value="1"/>
</dbReference>
<comment type="similarity">
    <text evidence="1">Belongs to the short-chain dehydrogenases/reductases (SDR) family.</text>
</comment>
<dbReference type="SMART" id="SM00822">
    <property type="entry name" value="PKS_KR"/>
    <property type="match status" value="1"/>
</dbReference>
<name>A0A1G9R8G3_9ACTN</name>
<dbReference type="RefSeq" id="WP_091216700.1">
    <property type="nucleotide sequence ID" value="NZ_FNHE01000004.1"/>
</dbReference>
<dbReference type="PANTHER" id="PTHR44196">
    <property type="entry name" value="DEHYDROGENASE/REDUCTASE SDR FAMILY MEMBER 7B"/>
    <property type="match status" value="1"/>
</dbReference>
<evidence type="ECO:0000259" key="4">
    <source>
        <dbReference type="SMART" id="SM00822"/>
    </source>
</evidence>
<feature type="domain" description="Ketoreductase" evidence="4">
    <location>
        <begin position="11"/>
        <end position="197"/>
    </location>
</feature>
<keyword evidence="6" id="KW-1185">Reference proteome</keyword>
<dbReference type="GO" id="GO:0016020">
    <property type="term" value="C:membrane"/>
    <property type="evidence" value="ECO:0007669"/>
    <property type="project" value="TreeGrafter"/>
</dbReference>
<sequence>MPPPAAPSRPLTALVTGASSGIGRATVHTLAARGARLVLVARGREALEETAAEARAKGAADVLVCPADVTDADAVQRAVETAVERLERLDAVVHSAQTMAYGRIEDVPRAAFEAVVDTSLHGTANVARSALPVFRRQGAGHLVVVSSLLASVTAPLMGTYAAAKWGQLGLVRTLQQETRDAPGVHVSAVAPGGVNTPIYYQGATWAGSTGRPPPPVYSPERVARAVVARLDRPRRLVQSGFANPVVIAGFRLLPAVYDALVGPLFRVFALAGDGAPPTEGNVFAPRQERNAKDGRWHGL</sequence>
<feature type="compositionally biased region" description="Basic and acidic residues" evidence="3">
    <location>
        <begin position="286"/>
        <end position="299"/>
    </location>
</feature>
<gene>
    <name evidence="5" type="ORF">SAMN05660642_01820</name>
</gene>
<dbReference type="Gene3D" id="3.40.50.720">
    <property type="entry name" value="NAD(P)-binding Rossmann-like Domain"/>
    <property type="match status" value="1"/>
</dbReference>
<dbReference type="STRING" id="1137991.SAMN05660642_01820"/>
<dbReference type="GO" id="GO:0016491">
    <property type="term" value="F:oxidoreductase activity"/>
    <property type="evidence" value="ECO:0007669"/>
    <property type="project" value="UniProtKB-KW"/>
</dbReference>
<dbReference type="AlphaFoldDB" id="A0A1G9R8G3"/>
<evidence type="ECO:0000313" key="5">
    <source>
        <dbReference type="EMBL" id="SDM19514.1"/>
    </source>
</evidence>
<dbReference type="EMBL" id="FNHE01000004">
    <property type="protein sequence ID" value="SDM19514.1"/>
    <property type="molecule type" value="Genomic_DNA"/>
</dbReference>